<protein>
    <submittedName>
        <fullName evidence="3">LysM peptidoglycan-binding domain-containing protein</fullName>
    </submittedName>
</protein>
<evidence type="ECO:0000259" key="2">
    <source>
        <dbReference type="PROSITE" id="PS51782"/>
    </source>
</evidence>
<dbReference type="RefSeq" id="WP_213173406.1">
    <property type="nucleotide sequence ID" value="NZ_JAGQFT020000002.1"/>
</dbReference>
<dbReference type="Proteomes" id="UP000675747">
    <property type="component" value="Unassembled WGS sequence"/>
</dbReference>
<feature type="compositionally biased region" description="Pro residues" evidence="1">
    <location>
        <begin position="1"/>
        <end position="21"/>
    </location>
</feature>
<evidence type="ECO:0000256" key="1">
    <source>
        <dbReference type="SAM" id="MobiDB-lite"/>
    </source>
</evidence>
<dbReference type="EMBL" id="JAGQFT020000002">
    <property type="protein sequence ID" value="MBS7456039.1"/>
    <property type="molecule type" value="Genomic_DNA"/>
</dbReference>
<gene>
    <name evidence="3" type="ORF">KB893_002675</name>
</gene>
<dbReference type="Gene3D" id="3.10.350.10">
    <property type="entry name" value="LysM domain"/>
    <property type="match status" value="1"/>
</dbReference>
<dbReference type="PROSITE" id="PS51782">
    <property type="entry name" value="LYSM"/>
    <property type="match status" value="1"/>
</dbReference>
<organism evidence="3 4">
    <name type="scientific">Coralloluteibacterium stylophorae</name>
    <dbReference type="NCBI Taxonomy" id="1776034"/>
    <lineage>
        <taxon>Bacteria</taxon>
        <taxon>Pseudomonadati</taxon>
        <taxon>Pseudomonadota</taxon>
        <taxon>Gammaproteobacteria</taxon>
        <taxon>Lysobacterales</taxon>
        <taxon>Lysobacteraceae</taxon>
        <taxon>Coralloluteibacterium</taxon>
    </lineage>
</organism>
<dbReference type="AlphaFoldDB" id="A0AAP2C990"/>
<evidence type="ECO:0000313" key="4">
    <source>
        <dbReference type="Proteomes" id="UP000675747"/>
    </source>
</evidence>
<feature type="region of interest" description="Disordered" evidence="1">
    <location>
        <begin position="1"/>
        <end position="24"/>
    </location>
</feature>
<proteinExistence type="predicted"/>
<name>A0AAP2C990_9GAMM</name>
<dbReference type="Pfam" id="PF01476">
    <property type="entry name" value="LysM"/>
    <property type="match status" value="1"/>
</dbReference>
<dbReference type="CDD" id="cd00118">
    <property type="entry name" value="LysM"/>
    <property type="match status" value="1"/>
</dbReference>
<sequence>MLPPDLAPSRPTLPPPPPPPEPRAEIQAYTARAGDSLESIARSFKVSEADLREANPQVFGNVPPALAHPDPQIDPGTALTIPAAPMSALVDEPLDTGFNPTYPSSNSEYTVGADGQTGGGALTWNPGDGSVKLGGSRIATPPGQAETAAVQWEARADTAVTLGQTNKDGNTEVTVEVQYTQSVGVEAGTRTSRGVVEGEASAGAGGRARYKVTLPGENQNPELAARINPFDPTTIPEGASVTLDGQNFVQGELAGSFRHIGTATRVTEAAGASYSVERVDADHVRVTMGPNAAVEAFNGVGLRSDIATAMLGRQDNLGDQAVATATFDLSSADGQAAYAHFVATGEVAHETAGVGDVATIEKLDYASQTRLQLELGPLSADLAGAQNTGAFVRTTYPDGSSAVTMDLRYSGNVPLSVTQRFDAEGVELVDERAYEFELSTDHDVDLSWWDNLLGRSDAEAEAALEQSHAELLNWAINGGATGPAHVRPGETVTLQFSEDQLAALLDQTRTAAAANESGMDALALLAGGENGMLANGTMDFAVAMARNLGGDDYGFAQRLFDISQGADGDLGDRGAVPLDVTIERD</sequence>
<evidence type="ECO:0000313" key="3">
    <source>
        <dbReference type="EMBL" id="MBS7456039.1"/>
    </source>
</evidence>
<dbReference type="InterPro" id="IPR036779">
    <property type="entry name" value="LysM_dom_sf"/>
</dbReference>
<dbReference type="SMART" id="SM00257">
    <property type="entry name" value="LysM"/>
    <property type="match status" value="1"/>
</dbReference>
<dbReference type="InterPro" id="IPR018392">
    <property type="entry name" value="LysM"/>
</dbReference>
<feature type="domain" description="LysM" evidence="2">
    <location>
        <begin position="27"/>
        <end position="81"/>
    </location>
</feature>
<reference evidence="3 4" key="1">
    <citation type="journal article" date="2021" name="Microbiol. Resour. Announc.">
        <title>Draft Genome Sequence of Coralloluteibacterium stylophorae LMG 29479T.</title>
        <authorList>
            <person name="Karlyshev A.V."/>
            <person name="Kudryashova E.B."/>
            <person name="Ariskina E.V."/>
            <person name="Conroy A.P."/>
            <person name="Abidueva E.Y."/>
        </authorList>
    </citation>
    <scope>NUCLEOTIDE SEQUENCE [LARGE SCALE GENOMIC DNA]</scope>
    <source>
        <strain evidence="3 4">LMG 29479</strain>
    </source>
</reference>
<accession>A0AAP2C990</accession>
<keyword evidence="4" id="KW-1185">Reference proteome</keyword>
<comment type="caution">
    <text evidence="3">The sequence shown here is derived from an EMBL/GenBank/DDBJ whole genome shotgun (WGS) entry which is preliminary data.</text>
</comment>